<dbReference type="NCBIfam" id="TIGR00247">
    <property type="entry name" value="endolytic transglycosylase MltG"/>
    <property type="match status" value="1"/>
</dbReference>
<feature type="site" description="Important for catalytic activity" evidence="7">
    <location>
        <position position="256"/>
    </location>
</feature>
<gene>
    <name evidence="7 8" type="primary">mltG</name>
    <name evidence="8" type="ORF">DXX99_09030</name>
</gene>
<organism evidence="8 9">
    <name type="scientific">Ammonifex thiophilus</name>
    <dbReference type="NCBI Taxonomy" id="444093"/>
    <lineage>
        <taxon>Bacteria</taxon>
        <taxon>Bacillati</taxon>
        <taxon>Bacillota</taxon>
        <taxon>Clostridia</taxon>
        <taxon>Thermoanaerobacterales</taxon>
        <taxon>Thermoanaerobacteraceae</taxon>
        <taxon>Ammonifex</taxon>
    </lineage>
</organism>
<evidence type="ECO:0000313" key="9">
    <source>
        <dbReference type="Proteomes" id="UP000256329"/>
    </source>
</evidence>
<protein>
    <recommendedName>
        <fullName evidence="7">Endolytic murein transglycosylase</fullName>
        <ecNumber evidence="7">4.2.2.29</ecNumber>
    </recommendedName>
    <alternativeName>
        <fullName evidence="7">Peptidoglycan lytic transglycosylase</fullName>
    </alternativeName>
    <alternativeName>
        <fullName evidence="7">Peptidoglycan polymerization terminase</fullName>
    </alternativeName>
</protein>
<feature type="transmembrane region" description="Helical" evidence="7">
    <location>
        <begin position="44"/>
        <end position="62"/>
    </location>
</feature>
<dbReference type="PANTHER" id="PTHR30518:SF2">
    <property type="entry name" value="ENDOLYTIC MUREIN TRANSGLYCOSYLASE"/>
    <property type="match status" value="1"/>
</dbReference>
<keyword evidence="4 7" id="KW-0472">Membrane</keyword>
<dbReference type="PANTHER" id="PTHR30518">
    <property type="entry name" value="ENDOLYTIC MUREIN TRANSGLYCOSYLASE"/>
    <property type="match status" value="1"/>
</dbReference>
<comment type="function">
    <text evidence="7">Functions as a peptidoglycan terminase that cleaves nascent peptidoglycan strands endolytically to terminate their elongation.</text>
</comment>
<dbReference type="AlphaFoldDB" id="A0A3D8P3I4"/>
<evidence type="ECO:0000256" key="3">
    <source>
        <dbReference type="ARBA" id="ARBA00022989"/>
    </source>
</evidence>
<dbReference type="GO" id="GO:0008932">
    <property type="term" value="F:lytic endotransglycosylase activity"/>
    <property type="evidence" value="ECO:0007669"/>
    <property type="project" value="UniProtKB-UniRule"/>
</dbReference>
<evidence type="ECO:0000256" key="6">
    <source>
        <dbReference type="ARBA" id="ARBA00023316"/>
    </source>
</evidence>
<dbReference type="Gene3D" id="3.30.160.60">
    <property type="entry name" value="Classic Zinc Finger"/>
    <property type="match status" value="1"/>
</dbReference>
<keyword evidence="9" id="KW-1185">Reference proteome</keyword>
<proteinExistence type="inferred from homology"/>
<evidence type="ECO:0000256" key="4">
    <source>
        <dbReference type="ARBA" id="ARBA00023136"/>
    </source>
</evidence>
<dbReference type="CDD" id="cd08010">
    <property type="entry name" value="MltG_like"/>
    <property type="match status" value="1"/>
</dbReference>
<dbReference type="EC" id="4.2.2.29" evidence="7"/>
<reference evidence="8 9" key="1">
    <citation type="submission" date="2018-08" db="EMBL/GenBank/DDBJ databases">
        <title>Form III RuBisCO-mediated autotrophy in Thermodesulfobium bacteria.</title>
        <authorList>
            <person name="Toshchakov S.V."/>
            <person name="Kublanov I.V."/>
            <person name="Frolov E."/>
            <person name="Bonch-Osmolovskaya E.A."/>
            <person name="Tourova T.P."/>
            <person name="Chernych N.A."/>
            <person name="Lebedinsky A.V."/>
        </authorList>
    </citation>
    <scope>NUCLEOTIDE SEQUENCE [LARGE SCALE GENOMIC DNA]</scope>
    <source>
        <strain evidence="8 9">SR</strain>
    </source>
</reference>
<dbReference type="GO" id="GO:0071555">
    <property type="term" value="P:cell wall organization"/>
    <property type="evidence" value="ECO:0007669"/>
    <property type="project" value="UniProtKB-KW"/>
</dbReference>
<keyword evidence="6 7" id="KW-0961">Cell wall biogenesis/degradation</keyword>
<evidence type="ECO:0000256" key="1">
    <source>
        <dbReference type="ARBA" id="ARBA00022475"/>
    </source>
</evidence>
<dbReference type="EMBL" id="QSLN01000016">
    <property type="protein sequence ID" value="RDV81763.1"/>
    <property type="molecule type" value="Genomic_DNA"/>
</dbReference>
<dbReference type="GO" id="GO:0009252">
    <property type="term" value="P:peptidoglycan biosynthetic process"/>
    <property type="evidence" value="ECO:0007669"/>
    <property type="project" value="UniProtKB-UniRule"/>
</dbReference>
<dbReference type="HAMAP" id="MF_02065">
    <property type="entry name" value="MltG"/>
    <property type="match status" value="1"/>
</dbReference>
<evidence type="ECO:0000256" key="2">
    <source>
        <dbReference type="ARBA" id="ARBA00022692"/>
    </source>
</evidence>
<comment type="catalytic activity">
    <reaction evidence="7">
        <text>a peptidoglycan chain = a peptidoglycan chain with N-acetyl-1,6-anhydromuramyl-[peptide] at the reducing end + a peptidoglycan chain with N-acetylglucosamine at the non-reducing end.</text>
        <dbReference type="EC" id="4.2.2.29"/>
    </reaction>
</comment>
<comment type="similarity">
    <text evidence="7">Belongs to the transglycosylase MltG family.</text>
</comment>
<evidence type="ECO:0000256" key="7">
    <source>
        <dbReference type="HAMAP-Rule" id="MF_02065"/>
    </source>
</evidence>
<dbReference type="InterPro" id="IPR003770">
    <property type="entry name" value="MLTG-like"/>
</dbReference>
<dbReference type="OrthoDB" id="9814591at2"/>
<dbReference type="Gene3D" id="3.30.1490.480">
    <property type="entry name" value="Endolytic murein transglycosylase"/>
    <property type="match status" value="1"/>
</dbReference>
<keyword evidence="3 7" id="KW-1133">Transmembrane helix</keyword>
<keyword evidence="5 7" id="KW-0456">Lyase</keyword>
<comment type="caution">
    <text evidence="8">The sequence shown here is derived from an EMBL/GenBank/DDBJ whole genome shotgun (WGS) entry which is preliminary data.</text>
</comment>
<keyword evidence="2 7" id="KW-0812">Transmembrane</keyword>
<dbReference type="Proteomes" id="UP000256329">
    <property type="component" value="Unassembled WGS sequence"/>
</dbReference>
<sequence>MRSWSWVPRRFPAWWYPNAQKVRCLMRIPLQVPKFPPLLRGRLLWAKVALLLLGGLGTWLWLELRPVSLPPEGVSLYIPPRASTHWVAEELYRHHVIRNPSLFRLYTRLKGIDKKILPGEYVFWGRLGLAQVTAELTKGPVLWRITVPEGFTLKELAELLEAKGIASAGEFWRVVESYPFSYAFLGEAPPGRRRLEGYLFPDTYEVPAGTPIQDIIDLMLRRFAQVAEEMQLEEGAREQGLSLHQLVTLASLVEQEARYDEERPLIAGVLYHRLRLDMPLQVDATVAYVLDKWKSPLTYADLEVNSPYNTYHVKGLPPGPIASPGRASLNAALHPEFTDYLYYVAKPDGHHAFARTLDEHEENIRRYRG</sequence>
<dbReference type="Pfam" id="PF02618">
    <property type="entry name" value="YceG"/>
    <property type="match status" value="1"/>
</dbReference>
<keyword evidence="1 7" id="KW-1003">Cell membrane</keyword>
<comment type="subcellular location">
    <subcellularLocation>
        <location evidence="7">Cell membrane</location>
        <topology evidence="7">Single-pass membrane protein</topology>
    </subcellularLocation>
</comment>
<name>A0A3D8P3I4_9THEO</name>
<accession>A0A3D8P3I4</accession>
<dbReference type="GO" id="GO:0005886">
    <property type="term" value="C:plasma membrane"/>
    <property type="evidence" value="ECO:0007669"/>
    <property type="project" value="UniProtKB-SubCell"/>
</dbReference>
<evidence type="ECO:0000313" key="8">
    <source>
        <dbReference type="EMBL" id="RDV81763.1"/>
    </source>
</evidence>
<evidence type="ECO:0000256" key="5">
    <source>
        <dbReference type="ARBA" id="ARBA00023239"/>
    </source>
</evidence>